<comment type="caution">
    <text evidence="1">The sequence shown here is derived from an EMBL/GenBank/DDBJ whole genome shotgun (WGS) entry which is preliminary data.</text>
</comment>
<gene>
    <name evidence="1" type="ORF">HPB51_012652</name>
</gene>
<protein>
    <submittedName>
        <fullName evidence="1">Uncharacterized protein</fullName>
    </submittedName>
</protein>
<evidence type="ECO:0000313" key="2">
    <source>
        <dbReference type="Proteomes" id="UP000821866"/>
    </source>
</evidence>
<dbReference type="Proteomes" id="UP000821866">
    <property type="component" value="Chromosome 4"/>
</dbReference>
<keyword evidence="2" id="KW-1185">Reference proteome</keyword>
<dbReference type="AlphaFoldDB" id="A0A9J6E1E9"/>
<sequence length="384" mass="41169">MLIRWDSVVPYAGVSYGLARFPFALCSVVLFCCPSLGANLEPGADYPNTLAEEFFGRLLKNRFPRPLLMLGDGSASNGPQWNDLLTRAEAGNLHCTIGTWTNCSMASSFIGPIPHSLERPGRSCPVALSNLRAQLSTIRNMSLGVAVGQNVASGPHVAALASALGAASVYLLPAGTRGHRLLWPHLQVSKQVRFSQLVSRRTLLKSAEPISHQWGGSTASRTHAGRAGYYDESTLELLWRHVGMFLGQDAQSSVCYLLPADVLSFRVAQRTRTRRTRCYPARTVAGFGPAGRATGCARSHGVLRGVPTGPGGLSTSSTSSTASLHLGDGVWLSYTAPQQMKHFADALRDNLTAGCLGLWNPQWDDFAAACGGLEYPLARALLPH</sequence>
<dbReference type="EMBL" id="JABSTU010000006">
    <property type="protein sequence ID" value="KAH8028066.1"/>
    <property type="molecule type" value="Genomic_DNA"/>
</dbReference>
<organism evidence="1 2">
    <name type="scientific">Rhipicephalus microplus</name>
    <name type="common">Cattle tick</name>
    <name type="synonym">Boophilus microplus</name>
    <dbReference type="NCBI Taxonomy" id="6941"/>
    <lineage>
        <taxon>Eukaryota</taxon>
        <taxon>Metazoa</taxon>
        <taxon>Ecdysozoa</taxon>
        <taxon>Arthropoda</taxon>
        <taxon>Chelicerata</taxon>
        <taxon>Arachnida</taxon>
        <taxon>Acari</taxon>
        <taxon>Parasitiformes</taxon>
        <taxon>Ixodida</taxon>
        <taxon>Ixodoidea</taxon>
        <taxon>Ixodidae</taxon>
        <taxon>Rhipicephalinae</taxon>
        <taxon>Rhipicephalus</taxon>
        <taxon>Boophilus</taxon>
    </lineage>
</organism>
<reference evidence="1" key="2">
    <citation type="submission" date="2021-09" db="EMBL/GenBank/DDBJ databases">
        <authorList>
            <person name="Jia N."/>
            <person name="Wang J."/>
            <person name="Shi W."/>
            <person name="Du L."/>
            <person name="Sun Y."/>
            <person name="Zhan W."/>
            <person name="Jiang J."/>
            <person name="Wang Q."/>
            <person name="Zhang B."/>
            <person name="Ji P."/>
            <person name="Sakyi L.B."/>
            <person name="Cui X."/>
            <person name="Yuan T."/>
            <person name="Jiang B."/>
            <person name="Yang W."/>
            <person name="Lam T.T.-Y."/>
            <person name="Chang Q."/>
            <person name="Ding S."/>
            <person name="Wang X."/>
            <person name="Zhu J."/>
            <person name="Ruan X."/>
            <person name="Zhao L."/>
            <person name="Wei J."/>
            <person name="Que T."/>
            <person name="Du C."/>
            <person name="Cheng J."/>
            <person name="Dai P."/>
            <person name="Han X."/>
            <person name="Huang E."/>
            <person name="Gao Y."/>
            <person name="Liu J."/>
            <person name="Shao H."/>
            <person name="Ye R."/>
            <person name="Li L."/>
            <person name="Wei W."/>
            <person name="Wang X."/>
            <person name="Wang C."/>
            <person name="Huo Q."/>
            <person name="Li W."/>
            <person name="Guo W."/>
            <person name="Chen H."/>
            <person name="Chen S."/>
            <person name="Zhou L."/>
            <person name="Zhou L."/>
            <person name="Ni X."/>
            <person name="Tian J."/>
            <person name="Zhou Y."/>
            <person name="Sheng Y."/>
            <person name="Liu T."/>
            <person name="Pan Y."/>
            <person name="Xia L."/>
            <person name="Li J."/>
            <person name="Zhao F."/>
            <person name="Cao W."/>
        </authorList>
    </citation>
    <scope>NUCLEOTIDE SEQUENCE</scope>
    <source>
        <strain evidence="1">Rmic-2018</strain>
        <tissue evidence="1">Larvae</tissue>
    </source>
</reference>
<accession>A0A9J6E1E9</accession>
<reference evidence="1" key="1">
    <citation type="journal article" date="2020" name="Cell">
        <title>Large-Scale Comparative Analyses of Tick Genomes Elucidate Their Genetic Diversity and Vector Capacities.</title>
        <authorList>
            <consortium name="Tick Genome and Microbiome Consortium (TIGMIC)"/>
            <person name="Jia N."/>
            <person name="Wang J."/>
            <person name="Shi W."/>
            <person name="Du L."/>
            <person name="Sun Y."/>
            <person name="Zhan W."/>
            <person name="Jiang J.F."/>
            <person name="Wang Q."/>
            <person name="Zhang B."/>
            <person name="Ji P."/>
            <person name="Bell-Sakyi L."/>
            <person name="Cui X.M."/>
            <person name="Yuan T.T."/>
            <person name="Jiang B.G."/>
            <person name="Yang W.F."/>
            <person name="Lam T.T."/>
            <person name="Chang Q.C."/>
            <person name="Ding S.J."/>
            <person name="Wang X.J."/>
            <person name="Zhu J.G."/>
            <person name="Ruan X.D."/>
            <person name="Zhao L."/>
            <person name="Wei J.T."/>
            <person name="Ye R.Z."/>
            <person name="Que T.C."/>
            <person name="Du C.H."/>
            <person name="Zhou Y.H."/>
            <person name="Cheng J.X."/>
            <person name="Dai P.F."/>
            <person name="Guo W.B."/>
            <person name="Han X.H."/>
            <person name="Huang E.J."/>
            <person name="Li L.F."/>
            <person name="Wei W."/>
            <person name="Gao Y.C."/>
            <person name="Liu J.Z."/>
            <person name="Shao H.Z."/>
            <person name="Wang X."/>
            <person name="Wang C.C."/>
            <person name="Yang T.C."/>
            <person name="Huo Q.B."/>
            <person name="Li W."/>
            <person name="Chen H.Y."/>
            <person name="Chen S.E."/>
            <person name="Zhou L.G."/>
            <person name="Ni X.B."/>
            <person name="Tian J.H."/>
            <person name="Sheng Y."/>
            <person name="Liu T."/>
            <person name="Pan Y.S."/>
            <person name="Xia L.Y."/>
            <person name="Li J."/>
            <person name="Zhao F."/>
            <person name="Cao W.C."/>
        </authorList>
    </citation>
    <scope>NUCLEOTIDE SEQUENCE</scope>
    <source>
        <strain evidence="1">Rmic-2018</strain>
    </source>
</reference>
<name>A0A9J6E1E9_RHIMP</name>
<proteinExistence type="predicted"/>
<evidence type="ECO:0000313" key="1">
    <source>
        <dbReference type="EMBL" id="KAH8028066.1"/>
    </source>
</evidence>